<gene>
    <name evidence="4" type="ORF">DFQ11_101558</name>
</gene>
<keyword evidence="5" id="KW-1185">Reference proteome</keyword>
<dbReference type="PROSITE" id="PS51257">
    <property type="entry name" value="PROKAR_LIPOPROTEIN"/>
    <property type="match status" value="1"/>
</dbReference>
<dbReference type="EMBL" id="QJTD01000001">
    <property type="protein sequence ID" value="PYE83127.1"/>
    <property type="molecule type" value="Genomic_DNA"/>
</dbReference>
<feature type="signal peptide" evidence="1">
    <location>
        <begin position="1"/>
        <end position="20"/>
    </location>
</feature>
<dbReference type="Gene3D" id="3.90.640.20">
    <property type="entry name" value="Heat-shock cognate protein, ATPase"/>
    <property type="match status" value="1"/>
</dbReference>
<dbReference type="Proteomes" id="UP000248054">
    <property type="component" value="Unassembled WGS sequence"/>
</dbReference>
<evidence type="ECO:0000259" key="2">
    <source>
        <dbReference type="Pfam" id="PF11738"/>
    </source>
</evidence>
<evidence type="ECO:0000259" key="3">
    <source>
        <dbReference type="Pfam" id="PF13739"/>
    </source>
</evidence>
<feature type="domain" description="Deacetylase PdaC" evidence="3">
    <location>
        <begin position="36"/>
        <end position="137"/>
    </location>
</feature>
<evidence type="ECO:0000313" key="4">
    <source>
        <dbReference type="EMBL" id="PYE83127.1"/>
    </source>
</evidence>
<name>A0A2V4XWE2_9FLAO</name>
<dbReference type="InterPro" id="IPR037126">
    <property type="entry name" value="PdaC/RsiV-like_sf"/>
</dbReference>
<dbReference type="Pfam" id="PF13739">
    <property type="entry name" value="PdaC"/>
    <property type="match status" value="1"/>
</dbReference>
<comment type="caution">
    <text evidence="4">The sequence shown here is derived from an EMBL/GenBank/DDBJ whole genome shotgun (WGS) entry which is preliminary data.</text>
</comment>
<keyword evidence="1" id="KW-0732">Signal</keyword>
<dbReference type="InterPro" id="IPR025303">
    <property type="entry name" value="PdaC"/>
</dbReference>
<organism evidence="4 5">
    <name type="scientific">Winogradskyella epiphytica</name>
    <dbReference type="NCBI Taxonomy" id="262005"/>
    <lineage>
        <taxon>Bacteria</taxon>
        <taxon>Pseudomonadati</taxon>
        <taxon>Bacteroidota</taxon>
        <taxon>Flavobacteriia</taxon>
        <taxon>Flavobacteriales</taxon>
        <taxon>Flavobacteriaceae</taxon>
        <taxon>Winogradskyella</taxon>
    </lineage>
</organism>
<protein>
    <submittedName>
        <fullName evidence="4">Uncharacterized protein DUF3298</fullName>
    </submittedName>
</protein>
<evidence type="ECO:0000313" key="5">
    <source>
        <dbReference type="Proteomes" id="UP000248054"/>
    </source>
</evidence>
<proteinExistence type="predicted"/>
<dbReference type="InterPro" id="IPR021729">
    <property type="entry name" value="DUF3298"/>
</dbReference>
<dbReference type="Pfam" id="PF11738">
    <property type="entry name" value="DUF3298"/>
    <property type="match status" value="1"/>
</dbReference>
<dbReference type="AlphaFoldDB" id="A0A2V4XWE2"/>
<feature type="domain" description="DUF3298" evidence="2">
    <location>
        <begin position="166"/>
        <end position="232"/>
    </location>
</feature>
<evidence type="ECO:0000256" key="1">
    <source>
        <dbReference type="SAM" id="SignalP"/>
    </source>
</evidence>
<feature type="chain" id="PRO_5016092431" evidence="1">
    <location>
        <begin position="21"/>
        <end position="241"/>
    </location>
</feature>
<sequence length="241" mass="27212">MTLKKLIPFVVFLLVLSACDNEVKPLEFKTNTISTAFEADISVAYDEAIHSNDLSKAINKSIETAILHTVNSADKETDIDAVLKHFNDEYLKFVQEYPEAAEPIWELNIESELTYQSPEIITIAISAYEFKGGAHGNDQVKLLNLDAKTGNTLEINDIINDVEGFKKLAEAKFLKSIEKDKNNLTMESFFFGEPFKLPENIGFSEEGLILLYNVYEVASYDLGYTEFMIPFEDAEAFLKVH</sequence>
<dbReference type="Gene3D" id="3.30.565.40">
    <property type="entry name" value="Fervidobacterium nodosum Rt17-B1 like"/>
    <property type="match status" value="1"/>
</dbReference>
<accession>A0A2V4XWE2</accession>
<reference evidence="4 5" key="1">
    <citation type="submission" date="2018-06" db="EMBL/GenBank/DDBJ databases">
        <title>Genomic Encyclopedia of Type Strains, Phase III (KMG-III): the genomes of soil and plant-associated and newly described type strains.</title>
        <authorList>
            <person name="Whitman W."/>
        </authorList>
    </citation>
    <scope>NUCLEOTIDE SEQUENCE [LARGE SCALE GENOMIC DNA]</scope>
    <source>
        <strain evidence="4 5">CECT 7945</strain>
    </source>
</reference>